<keyword evidence="1" id="KW-0614">Plasmid</keyword>
<dbReference type="Proteomes" id="UP000268239">
    <property type="component" value="Unassembled WGS sequence"/>
</dbReference>
<reference evidence="2 8" key="2">
    <citation type="submission" date="2016-01" db="EMBL/GenBank/DDBJ databases">
        <title>Draft sequences of Acinetobacter baumannii isolates from wounded military personnel.</title>
        <authorList>
            <person name="Arivett B.A."/>
            <person name="Fiester S.E."/>
            <person name="Ream D.C."/>
            <person name="Actis L.A."/>
        </authorList>
    </citation>
    <scope>NUCLEOTIDE SEQUENCE [LARGE SCALE GENOMIC DNA]</scope>
    <source>
        <strain evidence="2 8">AB2828</strain>
    </source>
</reference>
<dbReference type="RefSeq" id="WP_000287493.1">
    <property type="nucleotide sequence ID" value="NZ_AP014650.1"/>
</dbReference>
<evidence type="ECO:0000313" key="10">
    <source>
        <dbReference type="Proteomes" id="UP000223291"/>
    </source>
</evidence>
<reference evidence="4 9" key="3">
    <citation type="submission" date="2017-05" db="EMBL/GenBank/DDBJ databases">
        <title>Draft genome sequence of MDR A. baumannii AB360.</title>
        <authorList>
            <person name="Wareham D.W."/>
            <person name="Bean D.C."/>
        </authorList>
    </citation>
    <scope>NUCLEOTIDE SEQUENCE [LARGE SCALE GENOMIC DNA]</scope>
    <source>
        <strain evidence="4 9">AB360</strain>
    </source>
</reference>
<protein>
    <submittedName>
        <fullName evidence="4">Uncharacterized protein</fullName>
    </submittedName>
</protein>
<dbReference type="Proteomes" id="UP000076296">
    <property type="component" value="Unassembled WGS sequence"/>
</dbReference>
<gene>
    <name evidence="4" type="ORF">CBE85_13820</name>
    <name evidence="5" type="ORF">CPI82_17125</name>
    <name evidence="7" type="ORF">EJ062_12525</name>
    <name evidence="3" type="ORF">G3N53_13940</name>
    <name evidence="6" type="ORF">J6E47_20375</name>
    <name evidence="2" type="ORF">LV35_03630</name>
</gene>
<dbReference type="AlphaFoldDB" id="A0A090BGB1"/>
<evidence type="ECO:0000313" key="3">
    <source>
        <dbReference type="EMBL" id="NDW42173.1"/>
    </source>
</evidence>
<dbReference type="EMBL" id="NXDV01000016">
    <property type="protein sequence ID" value="PHQ01569.1"/>
    <property type="molecule type" value="Genomic_DNA"/>
</dbReference>
<evidence type="ECO:0000313" key="12">
    <source>
        <dbReference type="Proteomes" id="UP000470018"/>
    </source>
</evidence>
<evidence type="ECO:0000313" key="13">
    <source>
        <dbReference type="Proteomes" id="UP000664966"/>
    </source>
</evidence>
<evidence type="ECO:0000313" key="7">
    <source>
        <dbReference type="EMBL" id="RTQ76301.1"/>
    </source>
</evidence>
<geneLocation type="plasmid" evidence="6 13">
    <name>p1KSK6</name>
</geneLocation>
<accession>A0A090BGB1</accession>
<dbReference type="EMBL" id="JAAGTY010000015">
    <property type="protein sequence ID" value="NDW42173.1"/>
    <property type="molecule type" value="Genomic_DNA"/>
</dbReference>
<reference evidence="7 11" key="5">
    <citation type="submission" date="2018-12" db="EMBL/GenBank/DDBJ databases">
        <title>Draft Genome Sequences Human Pathogenic Acinetobacter baumannii Strains.</title>
        <authorList>
            <person name="Madhi M."/>
            <person name="Ronco T."/>
            <person name="Olsen R.H."/>
            <person name="Hassani A."/>
        </authorList>
    </citation>
    <scope>NUCLEOTIDE SEQUENCE [LARGE SCALE GENOMIC DNA]</scope>
    <source>
        <strain evidence="7 11">AB3</strain>
    </source>
</reference>
<evidence type="ECO:0000313" key="4">
    <source>
        <dbReference type="EMBL" id="OWK66072.1"/>
    </source>
</evidence>
<dbReference type="Proteomes" id="UP000197394">
    <property type="component" value="Unassembled WGS sequence"/>
</dbReference>
<sequence>MYSSTKSFSNLYASIVHMQEHQSLEELQANQIINHAMKNGPDHKLNRLLEDQILNGVKGFNIENMGMKHEIFNDKVLMNLKRERATLQDINSIIIDTALQFSRNPDQIELNEEKLKSSLNTIKNLHCERSLKIDLIRNMKEGVLTFVPEEQRNDIERVIISKQREIERTATQSNKVVLESNIPNSFNPR</sequence>
<evidence type="ECO:0000313" key="11">
    <source>
        <dbReference type="Proteomes" id="UP000268239"/>
    </source>
</evidence>
<evidence type="ECO:0000313" key="9">
    <source>
        <dbReference type="Proteomes" id="UP000197394"/>
    </source>
</evidence>
<dbReference type="Proteomes" id="UP000223291">
    <property type="component" value="Unassembled WGS sequence"/>
</dbReference>
<dbReference type="Proteomes" id="UP000664966">
    <property type="component" value="Plasmid p1KSK6"/>
</dbReference>
<evidence type="ECO:0000313" key="1">
    <source>
        <dbReference type="EMBL" id="ALG88264.1"/>
    </source>
</evidence>
<evidence type="ECO:0000313" key="2">
    <source>
        <dbReference type="EMBL" id="KZA11721.1"/>
    </source>
</evidence>
<name>A0A090BGB1_ACIBA</name>
<evidence type="ECO:0000313" key="5">
    <source>
        <dbReference type="EMBL" id="PHQ01569.1"/>
    </source>
</evidence>
<dbReference type="EMBL" id="CP072271">
    <property type="protein sequence ID" value="QTK45536.1"/>
    <property type="molecule type" value="Genomic_DNA"/>
</dbReference>
<dbReference type="EMBL" id="RXLU01000071">
    <property type="protein sequence ID" value="RTQ76301.1"/>
    <property type="molecule type" value="Genomic_DNA"/>
</dbReference>
<evidence type="ECO:0000313" key="8">
    <source>
        <dbReference type="Proteomes" id="UP000076296"/>
    </source>
</evidence>
<geneLocation type="plasmid" evidence="1">
    <name>pD4</name>
</geneLocation>
<reference evidence="5 10" key="4">
    <citation type="submission" date="2017-09" db="EMBL/GenBank/DDBJ databases">
        <title>Draft genome of Acinetobacter baumannii strain I43, a mercury resistant bacteria.</title>
        <authorList>
            <person name="Siqueira K.A."/>
            <person name="Mello I.S."/>
            <person name="Mendes T.A."/>
            <person name="Soares M.A."/>
        </authorList>
    </citation>
    <scope>NUCLEOTIDE SEQUENCE [LARGE SCALE GENOMIC DNA]</scope>
    <source>
        <strain evidence="5 10">I43</strain>
    </source>
</reference>
<dbReference type="Proteomes" id="UP000470018">
    <property type="component" value="Unassembled WGS sequence"/>
</dbReference>
<organism evidence="4 9">
    <name type="scientific">Acinetobacter baumannii</name>
    <dbReference type="NCBI Taxonomy" id="470"/>
    <lineage>
        <taxon>Bacteria</taxon>
        <taxon>Pseudomonadati</taxon>
        <taxon>Pseudomonadota</taxon>
        <taxon>Gammaproteobacteria</taxon>
        <taxon>Moraxellales</taxon>
        <taxon>Moraxellaceae</taxon>
        <taxon>Acinetobacter</taxon>
        <taxon>Acinetobacter calcoaceticus/baumannii complex</taxon>
    </lineage>
</organism>
<dbReference type="EMBL" id="LRDT01000048">
    <property type="protein sequence ID" value="KZA11721.1"/>
    <property type="molecule type" value="Genomic_DNA"/>
</dbReference>
<evidence type="ECO:0000313" key="6">
    <source>
        <dbReference type="EMBL" id="QTK45536.1"/>
    </source>
</evidence>
<reference evidence="3 12" key="6">
    <citation type="submission" date="2020-02" db="EMBL/GenBank/DDBJ databases">
        <title>Whole genome shot-gun sequencing of clinical Carbapenem resistant A. baumannii.</title>
        <authorList>
            <person name="Veeraraghavan B."/>
            <person name="Mathur P."/>
            <person name="Vijayakumar S."/>
            <person name="Vasudevan K."/>
            <person name="Lincy M."/>
            <person name="Kirubananthan A."/>
        </authorList>
    </citation>
    <scope>NUCLEOTIDE SEQUENCE [LARGE SCALE GENOMIC DNA]</scope>
    <source>
        <strain evidence="3 12">SP816</strain>
    </source>
</reference>
<reference evidence="1" key="1">
    <citation type="submission" date="2015-09" db="EMBL/GenBank/DDBJ databases">
        <title>Conjugative plasmids carrying the sulphonamide resistance gene sul2.</title>
        <authorList>
            <person name="Hamidian M."/>
            <person name="Holt K.E."/>
            <person name="Pickard D."/>
            <person name="Hall R.M."/>
        </authorList>
    </citation>
    <scope>NUCLEOTIDE SEQUENCE</scope>
    <source>
        <strain evidence="1">D4</strain>
        <plasmid evidence="1">pD4</plasmid>
    </source>
</reference>
<dbReference type="EMBL" id="KT779035">
    <property type="protein sequence ID" value="ALG88264.1"/>
    <property type="molecule type" value="Genomic_DNA"/>
</dbReference>
<dbReference type="EMBL" id="NGKM01000014">
    <property type="protein sequence ID" value="OWK66072.1"/>
    <property type="molecule type" value="Genomic_DNA"/>
</dbReference>
<reference evidence="6" key="7">
    <citation type="submission" date="2021-03" db="EMBL/GenBank/DDBJ databases">
        <title>Complete genome sequencing of Acinetobacter baumannii.</title>
        <authorList>
            <person name="Yadav B."/>
            <person name="Makwana N."/>
            <person name="Kharat A.S."/>
            <person name="Veeraraghavan B."/>
            <person name="Vijayakumar S."/>
            <person name="Priya M."/>
        </authorList>
    </citation>
    <scope>NUCLEOTIDE SEQUENCE</scope>
    <source>
        <strain evidence="6">KSK6</strain>
        <plasmid evidence="6">p1KSK6</plasmid>
    </source>
</reference>
<proteinExistence type="predicted"/>
<dbReference type="PATRIC" id="fig|470.1401.peg.2970"/>